<reference evidence="1" key="1">
    <citation type="submission" date="2018-05" db="EMBL/GenBank/DDBJ databases">
        <authorList>
            <person name="Lanie J.A."/>
            <person name="Ng W.-L."/>
            <person name="Kazmierczak K.M."/>
            <person name="Andrzejewski T.M."/>
            <person name="Davidsen T.M."/>
            <person name="Wayne K.J."/>
            <person name="Tettelin H."/>
            <person name="Glass J.I."/>
            <person name="Rusch D."/>
            <person name="Podicherti R."/>
            <person name="Tsui H.-C.T."/>
            <person name="Winkler M.E."/>
        </authorList>
    </citation>
    <scope>NUCLEOTIDE SEQUENCE</scope>
</reference>
<accession>A0A382NSM4</accession>
<dbReference type="EMBL" id="UINC01101614">
    <property type="protein sequence ID" value="SVC62561.1"/>
    <property type="molecule type" value="Genomic_DNA"/>
</dbReference>
<organism evidence="1">
    <name type="scientific">marine metagenome</name>
    <dbReference type="NCBI Taxonomy" id="408172"/>
    <lineage>
        <taxon>unclassified sequences</taxon>
        <taxon>metagenomes</taxon>
        <taxon>ecological metagenomes</taxon>
    </lineage>
</organism>
<evidence type="ECO:0000313" key="1">
    <source>
        <dbReference type="EMBL" id="SVC62561.1"/>
    </source>
</evidence>
<proteinExistence type="predicted"/>
<dbReference type="PANTHER" id="PTHR11319">
    <property type="entry name" value="G PROTEIN-COUPLED RECEPTOR-RELATED"/>
    <property type="match status" value="1"/>
</dbReference>
<evidence type="ECO:0008006" key="2">
    <source>
        <dbReference type="Google" id="ProtNLM"/>
    </source>
</evidence>
<dbReference type="PANTHER" id="PTHR11319:SF35">
    <property type="entry name" value="OUTER MEMBRANE PROTEIN PMPC-RELATED"/>
    <property type="match status" value="1"/>
</dbReference>
<gene>
    <name evidence="1" type="ORF">METZ01_LOCUS315415</name>
</gene>
<dbReference type="InterPro" id="IPR011050">
    <property type="entry name" value="Pectin_lyase_fold/virulence"/>
</dbReference>
<dbReference type="AlphaFoldDB" id="A0A382NSM4"/>
<feature type="non-terminal residue" evidence="1">
    <location>
        <position position="1"/>
    </location>
</feature>
<protein>
    <recommendedName>
        <fullName evidence="2">Right handed beta helix domain-containing protein</fullName>
    </recommendedName>
</protein>
<name>A0A382NSM4_9ZZZZ</name>
<feature type="non-terminal residue" evidence="1">
    <location>
        <position position="365"/>
    </location>
</feature>
<dbReference type="SUPFAM" id="SSF51126">
    <property type="entry name" value="Pectin lyase-like"/>
    <property type="match status" value="2"/>
</dbReference>
<dbReference type="SMART" id="SM00710">
    <property type="entry name" value="PbH1"/>
    <property type="match status" value="5"/>
</dbReference>
<dbReference type="InterPro" id="IPR006626">
    <property type="entry name" value="PbH1"/>
</dbReference>
<sequence>WGDAPDPHGTLTITNSIIWGHIYDGITAQWREDQITITYSNIEGGWEAGGEGNINANPLFANPGEGDFRMLSSSPSIDAGNNDAIQEPLDLNGEERIQDDNNDGNPVVDMGVYEGGIPTPRYFVNHLAVDPGEDDPDRGKEWGKAFQSLETAIEVATEEALSSYVVAEIWVVAGTYSSNFNIESGLQIYGGFVGIEESLEERNWVDNKTTLTVVEGSVVTFSDVSELTLLDGFTITGGNEDTGGGIKVEGVPARNRIGPKIANSKITANSATTGGGIYISEASPQIINCAITGNIASSHGGGIYISSGNSNVSPTVINCMITGNTAESQGGGVFSDKPTPTFTNCTISGNEANQGDGDYFGTYGS</sequence>